<dbReference type="AlphaFoldDB" id="A0ABD2IMT5"/>
<protein>
    <submittedName>
        <fullName evidence="1">Uncharacterized protein</fullName>
    </submittedName>
</protein>
<evidence type="ECO:0000313" key="2">
    <source>
        <dbReference type="Proteomes" id="UP001620626"/>
    </source>
</evidence>
<organism evidence="1 2">
    <name type="scientific">Heterodera trifolii</name>
    <dbReference type="NCBI Taxonomy" id="157864"/>
    <lineage>
        <taxon>Eukaryota</taxon>
        <taxon>Metazoa</taxon>
        <taxon>Ecdysozoa</taxon>
        <taxon>Nematoda</taxon>
        <taxon>Chromadorea</taxon>
        <taxon>Rhabditida</taxon>
        <taxon>Tylenchina</taxon>
        <taxon>Tylenchomorpha</taxon>
        <taxon>Tylenchoidea</taxon>
        <taxon>Heteroderidae</taxon>
        <taxon>Heteroderinae</taxon>
        <taxon>Heterodera</taxon>
    </lineage>
</organism>
<proteinExistence type="predicted"/>
<keyword evidence="2" id="KW-1185">Reference proteome</keyword>
<accession>A0ABD2IMT5</accession>
<dbReference type="Proteomes" id="UP001620626">
    <property type="component" value="Unassembled WGS sequence"/>
</dbReference>
<name>A0ABD2IMT5_9BILA</name>
<gene>
    <name evidence="1" type="ORF">niasHT_039861</name>
</gene>
<reference evidence="1 2" key="1">
    <citation type="submission" date="2024-10" db="EMBL/GenBank/DDBJ databases">
        <authorList>
            <person name="Kim D."/>
        </authorList>
    </citation>
    <scope>NUCLEOTIDE SEQUENCE [LARGE SCALE GENOMIC DNA]</scope>
    <source>
        <strain evidence="1">BH-2024</strain>
    </source>
</reference>
<evidence type="ECO:0000313" key="1">
    <source>
        <dbReference type="EMBL" id="KAL3081384.1"/>
    </source>
</evidence>
<comment type="caution">
    <text evidence="1">The sequence shown here is derived from an EMBL/GenBank/DDBJ whole genome shotgun (WGS) entry which is preliminary data.</text>
</comment>
<dbReference type="EMBL" id="JBICBT010001137">
    <property type="protein sequence ID" value="KAL3081384.1"/>
    <property type="molecule type" value="Genomic_DNA"/>
</dbReference>
<sequence>MKKKQQGNLGYLYSIGEDENKTLDEEMYEADLNMKRFKLDKIRTKNWECKKVKKNHAAICNEWKKRWTSLTVYLAYYREFGRHKMGTKIEKALRRERDAMAQLANKMAKQIEETGMLDHLAVKPHFKATADGSMLTFTEAINQCFSAYNALFFAKKFKFCQFSSCFFGIYGPKKAQIQPISEFVNEKECVFVNGWVRAYQRFKRIGDNEPKKGARNLLSSIVPQIENDKPIPEEKLSLIPYHFPALAQ</sequence>